<evidence type="ECO:0000256" key="14">
    <source>
        <dbReference type="SAM" id="Phobius"/>
    </source>
</evidence>
<dbReference type="PANTHER" id="PTHR28021:SF1">
    <property type="entry name" value="PRESEQUENCE TRANSLOCATED-ASSOCIATED MOTOR SUBUNIT PAM17, MITOCHONDRIAL"/>
    <property type="match status" value="1"/>
</dbReference>
<feature type="transmembrane region" description="Helical" evidence="14">
    <location>
        <begin position="140"/>
        <end position="162"/>
    </location>
</feature>
<proteinExistence type="inferred from homology"/>
<comment type="caution">
    <text evidence="15">The sequence shown here is derived from an EMBL/GenBank/DDBJ whole genome shotgun (WGS) entry which is preliminary data.</text>
</comment>
<evidence type="ECO:0000256" key="2">
    <source>
        <dbReference type="ARBA" id="ARBA00006837"/>
    </source>
</evidence>
<keyword evidence="5 14" id="KW-0812">Transmembrane</keyword>
<gene>
    <name evidence="15" type="ORF">PEVE_00031909</name>
</gene>
<dbReference type="Proteomes" id="UP001159427">
    <property type="component" value="Unassembled WGS sequence"/>
</dbReference>
<evidence type="ECO:0000256" key="4">
    <source>
        <dbReference type="ARBA" id="ARBA00022448"/>
    </source>
</evidence>
<keyword evidence="12 14" id="KW-0472">Membrane</keyword>
<evidence type="ECO:0000313" key="16">
    <source>
        <dbReference type="Proteomes" id="UP001159427"/>
    </source>
</evidence>
<organism evidence="15 16">
    <name type="scientific">Porites evermanni</name>
    <dbReference type="NCBI Taxonomy" id="104178"/>
    <lineage>
        <taxon>Eukaryota</taxon>
        <taxon>Metazoa</taxon>
        <taxon>Cnidaria</taxon>
        <taxon>Anthozoa</taxon>
        <taxon>Hexacorallia</taxon>
        <taxon>Scleractinia</taxon>
        <taxon>Fungiina</taxon>
        <taxon>Poritidae</taxon>
        <taxon>Porites</taxon>
    </lineage>
</organism>
<keyword evidence="10" id="KW-0811">Translocation</keyword>
<name>A0ABN8LM20_9CNID</name>
<evidence type="ECO:0000256" key="1">
    <source>
        <dbReference type="ARBA" id="ARBA00004448"/>
    </source>
</evidence>
<feature type="compositionally biased region" description="Polar residues" evidence="13">
    <location>
        <begin position="60"/>
        <end position="69"/>
    </location>
</feature>
<keyword evidence="11" id="KW-0496">Mitochondrion</keyword>
<comment type="similarity">
    <text evidence="2">Belongs to the PAM17 family.</text>
</comment>
<evidence type="ECO:0000256" key="8">
    <source>
        <dbReference type="ARBA" id="ARBA00022946"/>
    </source>
</evidence>
<evidence type="ECO:0000256" key="3">
    <source>
        <dbReference type="ARBA" id="ARBA00017907"/>
    </source>
</evidence>
<evidence type="ECO:0000256" key="12">
    <source>
        <dbReference type="ARBA" id="ARBA00023136"/>
    </source>
</evidence>
<keyword evidence="9 14" id="KW-1133">Transmembrane helix</keyword>
<dbReference type="InterPro" id="IPR013875">
    <property type="entry name" value="Pam17"/>
</dbReference>
<evidence type="ECO:0000256" key="11">
    <source>
        <dbReference type="ARBA" id="ARBA00023128"/>
    </source>
</evidence>
<evidence type="ECO:0000256" key="6">
    <source>
        <dbReference type="ARBA" id="ARBA00022792"/>
    </source>
</evidence>
<evidence type="ECO:0000256" key="10">
    <source>
        <dbReference type="ARBA" id="ARBA00023010"/>
    </source>
</evidence>
<keyword evidence="7" id="KW-0653">Protein transport</keyword>
<evidence type="ECO:0000313" key="15">
    <source>
        <dbReference type="EMBL" id="CAH3016708.1"/>
    </source>
</evidence>
<dbReference type="EMBL" id="CALNXI010000046">
    <property type="protein sequence ID" value="CAH3016708.1"/>
    <property type="molecule type" value="Genomic_DNA"/>
</dbReference>
<keyword evidence="4" id="KW-0813">Transport</keyword>
<dbReference type="Pfam" id="PF08566">
    <property type="entry name" value="Pam17"/>
    <property type="match status" value="1"/>
</dbReference>
<keyword evidence="16" id="KW-1185">Reference proteome</keyword>
<accession>A0ABN8LM20</accession>
<evidence type="ECO:0000256" key="9">
    <source>
        <dbReference type="ARBA" id="ARBA00022989"/>
    </source>
</evidence>
<evidence type="ECO:0000256" key="5">
    <source>
        <dbReference type="ARBA" id="ARBA00022692"/>
    </source>
</evidence>
<feature type="region of interest" description="Disordered" evidence="13">
    <location>
        <begin position="48"/>
        <end position="69"/>
    </location>
</feature>
<sequence>MAAGTVLNFRSFLTGSITARKTFLLVRTGIRSSVPCVAIASRQFSETNSPVEEVTDSEKSPTVSRSPLFSGNKVTPKRFQLSFDEYQKRRRKLRTLQRLAGLPFGVTGLLASSCACAYLFPNMFDATPEQIQPILGMDPMIFSGLCGVASAGVGFVAGSAVFKSVWRVWNKEIAQKLHEREADFLERIASRRASSYSKFEDDYYGENIKSVSDYRQWLREQQKKQNIAEKYDSKEQPKTVSAEAA</sequence>
<keyword evidence="6" id="KW-0999">Mitochondrion inner membrane</keyword>
<protein>
    <recommendedName>
        <fullName evidence="3">Presequence translocated-associated motor subunit PAM17, mitochondrial</fullName>
    </recommendedName>
</protein>
<comment type="subcellular location">
    <subcellularLocation>
        <location evidence="1">Mitochondrion inner membrane</location>
        <topology evidence="1">Multi-pass membrane protein</topology>
    </subcellularLocation>
</comment>
<evidence type="ECO:0000256" key="13">
    <source>
        <dbReference type="SAM" id="MobiDB-lite"/>
    </source>
</evidence>
<feature type="transmembrane region" description="Helical" evidence="14">
    <location>
        <begin position="99"/>
        <end position="120"/>
    </location>
</feature>
<keyword evidence="8" id="KW-0809">Transit peptide</keyword>
<evidence type="ECO:0000256" key="7">
    <source>
        <dbReference type="ARBA" id="ARBA00022927"/>
    </source>
</evidence>
<reference evidence="15 16" key="1">
    <citation type="submission" date="2022-05" db="EMBL/GenBank/DDBJ databases">
        <authorList>
            <consortium name="Genoscope - CEA"/>
            <person name="William W."/>
        </authorList>
    </citation>
    <scope>NUCLEOTIDE SEQUENCE [LARGE SCALE GENOMIC DNA]</scope>
</reference>
<dbReference type="PANTHER" id="PTHR28021">
    <property type="entry name" value="PRESEQUENCE TRANSLOCATED-ASSOCIATED MOTOR SUBUNIT PAM17, MITOCHONDRIAL"/>
    <property type="match status" value="1"/>
</dbReference>